<dbReference type="AlphaFoldDB" id="A0A0M8MAX1"/>
<name>A0A0M8MAX1_9FLAO</name>
<gene>
    <name evidence="1" type="ORF">AM493_09645</name>
</gene>
<dbReference type="InterPro" id="IPR028994">
    <property type="entry name" value="Integrin_alpha_N"/>
</dbReference>
<protein>
    <recommendedName>
        <fullName evidence="3">VCBS repeat-containing protein</fullName>
    </recommendedName>
</protein>
<dbReference type="PROSITE" id="PS51257">
    <property type="entry name" value="PROKAR_LIPOPROTEIN"/>
    <property type="match status" value="1"/>
</dbReference>
<dbReference type="Proteomes" id="UP000037755">
    <property type="component" value="Unassembled WGS sequence"/>
</dbReference>
<dbReference type="STRING" id="1202724.AM493_09645"/>
<keyword evidence="2" id="KW-1185">Reference proteome</keyword>
<accession>A0A0M8MAX1</accession>
<sequence>MKITEMATHKIQYPHIILLAIVCLLFSCKKEHQVTAEKALPVDKEAALSKTLESQKGGQEADIIYVADSLLKVDKSILVAYQEKYRADTCGYAVYGKEKLKKEFAGIKEIGDVNGDGRKDTVFLANPFNYCEQGLSYYFFDASIPRIYTDTYCVGVERFFTVPDIDEDGANEVAFYASSCASRYKWISVYSLQNGEWTEIASVLFDILTQDPEKTNFESLVKKTGKGTFKVCEFSEGKTTWLAFSMK</sequence>
<dbReference type="PATRIC" id="fig|1202724.3.peg.2001"/>
<reference evidence="1 2" key="1">
    <citation type="submission" date="2015-08" db="EMBL/GenBank/DDBJ databases">
        <title>Whole genome sequence of Flavobacterium akiainvivens IK-1T, from decaying Wikstroemia oahuensis, an endemic Hawaiian shrub.</title>
        <authorList>
            <person name="Wan X."/>
            <person name="Hou S."/>
            <person name="Saito J."/>
            <person name="Donachie S."/>
        </authorList>
    </citation>
    <scope>NUCLEOTIDE SEQUENCE [LARGE SCALE GENOMIC DNA]</scope>
    <source>
        <strain evidence="1 2">IK-1</strain>
    </source>
</reference>
<comment type="caution">
    <text evidence="1">The sequence shown here is derived from an EMBL/GenBank/DDBJ whole genome shotgun (WGS) entry which is preliminary data.</text>
</comment>
<dbReference type="SUPFAM" id="SSF69318">
    <property type="entry name" value="Integrin alpha N-terminal domain"/>
    <property type="match status" value="1"/>
</dbReference>
<organism evidence="1 2">
    <name type="scientific">Flavobacterium akiainvivens</name>
    <dbReference type="NCBI Taxonomy" id="1202724"/>
    <lineage>
        <taxon>Bacteria</taxon>
        <taxon>Pseudomonadati</taxon>
        <taxon>Bacteroidota</taxon>
        <taxon>Flavobacteriia</taxon>
        <taxon>Flavobacteriales</taxon>
        <taxon>Flavobacteriaceae</taxon>
        <taxon>Flavobacterium</taxon>
    </lineage>
</organism>
<evidence type="ECO:0000313" key="2">
    <source>
        <dbReference type="Proteomes" id="UP000037755"/>
    </source>
</evidence>
<dbReference type="EMBL" id="LIYD01000005">
    <property type="protein sequence ID" value="KOS06265.1"/>
    <property type="molecule type" value="Genomic_DNA"/>
</dbReference>
<evidence type="ECO:0008006" key="3">
    <source>
        <dbReference type="Google" id="ProtNLM"/>
    </source>
</evidence>
<evidence type="ECO:0000313" key="1">
    <source>
        <dbReference type="EMBL" id="KOS06265.1"/>
    </source>
</evidence>
<proteinExistence type="predicted"/>